<keyword evidence="2" id="KW-0812">Transmembrane</keyword>
<sequence>MGSTPTHLLGFTLLYDHLHLELDELNLLTLVFGFVLLLLNKGRDEYMARTKLNELHAAPKVGTRDCDICGSSCFQCKQQEVTSKGRQGKGQSAHRFSTSSNTDGGSSTTSSGSSSPITQPVKDERLRTILEEKRLSMDGVVDKNSAVWDTLLFQRLEVFTRPRGPYIPTWVREFYAASSDLVPQGKKKASAFKPVEFVMVRGKKVSCSSDDINTVFEMATDFEHEYQSIIITKTLDDLKGWLAPLIWIPPRGGLRPECL</sequence>
<dbReference type="Gramene" id="PGSC0003DMT400092376">
    <property type="protein sequence ID" value="PGSC0003DMT400092376"/>
    <property type="gene ID" value="PGSC0003DMG400041947"/>
</dbReference>
<keyword evidence="2" id="KW-0472">Membrane</keyword>
<reference evidence="4" key="2">
    <citation type="submission" date="2015-06" db="UniProtKB">
        <authorList>
            <consortium name="EnsemblPlants"/>
        </authorList>
    </citation>
    <scope>IDENTIFICATION</scope>
    <source>
        <strain evidence="4">DM1-3 516 R44</strain>
    </source>
</reference>
<name>M1DPP3_SOLTU</name>
<dbReference type="AlphaFoldDB" id="M1DPP3"/>
<keyword evidence="2" id="KW-1133">Transmembrane helix</keyword>
<accession>M1DPP3</accession>
<dbReference type="PANTHER" id="PTHR33180">
    <property type="entry name" value="PHOTOSYSTEM II CP43 REACTION CENTER PROTEIN"/>
    <property type="match status" value="1"/>
</dbReference>
<evidence type="ECO:0000313" key="5">
    <source>
        <dbReference type="Proteomes" id="UP000011115"/>
    </source>
</evidence>
<dbReference type="PaxDb" id="4113-PGSC0003DMT400092376"/>
<organism evidence="4 5">
    <name type="scientific">Solanum tuberosum</name>
    <name type="common">Potato</name>
    <dbReference type="NCBI Taxonomy" id="4113"/>
    <lineage>
        <taxon>Eukaryota</taxon>
        <taxon>Viridiplantae</taxon>
        <taxon>Streptophyta</taxon>
        <taxon>Embryophyta</taxon>
        <taxon>Tracheophyta</taxon>
        <taxon>Spermatophyta</taxon>
        <taxon>Magnoliopsida</taxon>
        <taxon>eudicotyledons</taxon>
        <taxon>Gunneridae</taxon>
        <taxon>Pentapetalae</taxon>
        <taxon>asterids</taxon>
        <taxon>lamiids</taxon>
        <taxon>Solanales</taxon>
        <taxon>Solanaceae</taxon>
        <taxon>Solanoideae</taxon>
        <taxon>Solaneae</taxon>
        <taxon>Solanum</taxon>
    </lineage>
</organism>
<dbReference type="Proteomes" id="UP000011115">
    <property type="component" value="Unassembled WGS sequence"/>
</dbReference>
<dbReference type="InterPro" id="IPR046796">
    <property type="entry name" value="Transposase_32_dom"/>
</dbReference>
<reference evidence="5" key="1">
    <citation type="journal article" date="2011" name="Nature">
        <title>Genome sequence and analysis of the tuber crop potato.</title>
        <authorList>
            <consortium name="The Potato Genome Sequencing Consortium"/>
        </authorList>
    </citation>
    <scope>NUCLEOTIDE SEQUENCE [LARGE SCALE GENOMIC DNA]</scope>
    <source>
        <strain evidence="5">cv. DM1-3 516 R44</strain>
    </source>
</reference>
<proteinExistence type="predicted"/>
<dbReference type="GO" id="GO:0009579">
    <property type="term" value="C:thylakoid"/>
    <property type="evidence" value="ECO:0000318"/>
    <property type="project" value="GO_Central"/>
</dbReference>
<dbReference type="GO" id="GO:0009523">
    <property type="term" value="C:photosystem II"/>
    <property type="evidence" value="ECO:0000318"/>
    <property type="project" value="GO_Central"/>
</dbReference>
<evidence type="ECO:0000256" key="2">
    <source>
        <dbReference type="SAM" id="Phobius"/>
    </source>
</evidence>
<evidence type="ECO:0000256" key="1">
    <source>
        <dbReference type="SAM" id="MobiDB-lite"/>
    </source>
</evidence>
<protein>
    <recommendedName>
        <fullName evidence="3">Putative plant transposon protein domain-containing protein</fullName>
    </recommendedName>
</protein>
<feature type="compositionally biased region" description="Low complexity" evidence="1">
    <location>
        <begin position="97"/>
        <end position="115"/>
    </location>
</feature>
<dbReference type="Pfam" id="PF20167">
    <property type="entry name" value="Transposase_32"/>
    <property type="match status" value="1"/>
</dbReference>
<feature type="transmembrane region" description="Helical" evidence="2">
    <location>
        <begin position="25"/>
        <end position="42"/>
    </location>
</feature>
<evidence type="ECO:0000259" key="3">
    <source>
        <dbReference type="Pfam" id="PF20167"/>
    </source>
</evidence>
<evidence type="ECO:0000313" key="4">
    <source>
        <dbReference type="EnsemblPlants" id="PGSC0003DMT400092376"/>
    </source>
</evidence>
<dbReference type="PANTHER" id="PTHR33180:SF31">
    <property type="entry name" value="POLYPROTEIN PROTEIN"/>
    <property type="match status" value="1"/>
</dbReference>
<keyword evidence="5" id="KW-1185">Reference proteome</keyword>
<dbReference type="EnsemblPlants" id="PGSC0003DMT400092376">
    <property type="protein sequence ID" value="PGSC0003DMT400092376"/>
    <property type="gene ID" value="PGSC0003DMG400041947"/>
</dbReference>
<feature type="region of interest" description="Disordered" evidence="1">
    <location>
        <begin position="84"/>
        <end position="123"/>
    </location>
</feature>
<dbReference type="InParanoid" id="M1DPP3"/>
<feature type="domain" description="Putative plant transposon protein" evidence="3">
    <location>
        <begin position="155"/>
        <end position="242"/>
    </location>
</feature>
<dbReference type="HOGENOM" id="CLU_029307_1_2_1"/>